<dbReference type="PROSITE" id="PS00109">
    <property type="entry name" value="PROTEIN_KINASE_TYR"/>
    <property type="match status" value="1"/>
</dbReference>
<dbReference type="Gene3D" id="1.10.150.50">
    <property type="entry name" value="Transcription Factor, Ets-1"/>
    <property type="match status" value="1"/>
</dbReference>
<dbReference type="PANTHER" id="PTHR38248:SF2">
    <property type="entry name" value="FUNK1 11"/>
    <property type="match status" value="1"/>
</dbReference>
<dbReference type="SMART" id="SM00454">
    <property type="entry name" value="SAM"/>
    <property type="match status" value="1"/>
</dbReference>
<evidence type="ECO:0000313" key="4">
    <source>
        <dbReference type="Proteomes" id="UP001049176"/>
    </source>
</evidence>
<comment type="caution">
    <text evidence="3">The sequence shown here is derived from an EMBL/GenBank/DDBJ whole genome shotgun (WGS) entry which is preliminary data.</text>
</comment>
<dbReference type="EMBL" id="CM032189">
    <property type="protein sequence ID" value="KAG7087799.1"/>
    <property type="molecule type" value="Genomic_DNA"/>
</dbReference>
<dbReference type="RefSeq" id="XP_043004270.1">
    <property type="nucleotide sequence ID" value="XM_043158915.1"/>
</dbReference>
<name>A0A9P7UQ69_9AGAR</name>
<dbReference type="SUPFAM" id="SSF47769">
    <property type="entry name" value="SAM/Pointed domain"/>
    <property type="match status" value="1"/>
</dbReference>
<dbReference type="AlphaFoldDB" id="A0A9P7UQ69"/>
<keyword evidence="4" id="KW-1185">Reference proteome</keyword>
<evidence type="ECO:0000256" key="1">
    <source>
        <dbReference type="SAM" id="MobiDB-lite"/>
    </source>
</evidence>
<feature type="compositionally biased region" description="Basic residues" evidence="1">
    <location>
        <begin position="823"/>
        <end position="844"/>
    </location>
</feature>
<dbReference type="GO" id="GO:0004672">
    <property type="term" value="F:protein kinase activity"/>
    <property type="evidence" value="ECO:0007669"/>
    <property type="project" value="InterPro"/>
</dbReference>
<dbReference type="PANTHER" id="PTHR38248">
    <property type="entry name" value="FUNK1 6"/>
    <property type="match status" value="1"/>
</dbReference>
<dbReference type="InterPro" id="IPR008266">
    <property type="entry name" value="Tyr_kinase_AS"/>
</dbReference>
<reference evidence="3" key="1">
    <citation type="journal article" date="2021" name="Genome Biol. Evol.">
        <title>The assembled and annotated genome of the fairy-ring fungus Marasmius oreades.</title>
        <authorList>
            <person name="Hiltunen M."/>
            <person name="Ament-Velasquez S.L."/>
            <person name="Johannesson H."/>
        </authorList>
    </citation>
    <scope>NUCLEOTIDE SEQUENCE</scope>
    <source>
        <strain evidence="3">03SP1</strain>
    </source>
</reference>
<dbReference type="InterPro" id="IPR040976">
    <property type="entry name" value="Pkinase_fungal"/>
</dbReference>
<gene>
    <name evidence="3" type="ORF">E1B28_013740</name>
</gene>
<organism evidence="3 4">
    <name type="scientific">Marasmius oreades</name>
    <name type="common">fairy-ring Marasmius</name>
    <dbReference type="NCBI Taxonomy" id="181124"/>
    <lineage>
        <taxon>Eukaryota</taxon>
        <taxon>Fungi</taxon>
        <taxon>Dikarya</taxon>
        <taxon>Basidiomycota</taxon>
        <taxon>Agaricomycotina</taxon>
        <taxon>Agaricomycetes</taxon>
        <taxon>Agaricomycetidae</taxon>
        <taxon>Agaricales</taxon>
        <taxon>Marasmiineae</taxon>
        <taxon>Marasmiaceae</taxon>
        <taxon>Marasmius</taxon>
    </lineage>
</organism>
<dbReference type="InterPro" id="IPR001660">
    <property type="entry name" value="SAM"/>
</dbReference>
<accession>A0A9P7UQ69</accession>
<dbReference type="GeneID" id="66082815"/>
<dbReference type="Pfam" id="PF17667">
    <property type="entry name" value="Pkinase_fungal"/>
    <property type="match status" value="1"/>
</dbReference>
<evidence type="ECO:0000313" key="3">
    <source>
        <dbReference type="EMBL" id="KAG7087799.1"/>
    </source>
</evidence>
<dbReference type="PROSITE" id="PS50105">
    <property type="entry name" value="SAM_DOMAIN"/>
    <property type="match status" value="1"/>
</dbReference>
<dbReference type="Proteomes" id="UP001049176">
    <property type="component" value="Chromosome 9"/>
</dbReference>
<dbReference type="InterPro" id="IPR013761">
    <property type="entry name" value="SAM/pointed_sf"/>
</dbReference>
<dbReference type="Gene3D" id="1.10.510.10">
    <property type="entry name" value="Transferase(Phosphotransferase) domain 1"/>
    <property type="match status" value="1"/>
</dbReference>
<dbReference type="OrthoDB" id="5592585at2759"/>
<proteinExistence type="predicted"/>
<dbReference type="KEGG" id="more:E1B28_013740"/>
<feature type="domain" description="SAM" evidence="2">
    <location>
        <begin position="625"/>
        <end position="690"/>
    </location>
</feature>
<dbReference type="SUPFAM" id="SSF56112">
    <property type="entry name" value="Protein kinase-like (PK-like)"/>
    <property type="match status" value="1"/>
</dbReference>
<sequence>MHRHAVSAPTLGDSSSYEYRHGAANPNHSLIFRAIGETMDNRWSHGLLPADFLRTFLPKEREGMPPFTEARKDRIKNVFTENKSERQRYNPLILALEDYCPNLQLTNTDYHPETIKWDHHSVGLDPDITGYDKQNLPPKGTVTSMALAEVIIELKTKQFHDPCIKDLAATVSSLHYSDHDTQEAVKTRDQISTYAGAVMSSQFRTHFFSVIIMGEYARLIRWDRAGATITQRFHVWDEPHLVQFLWRYDSADREARGHDPCVERLKESQPGQRTRINKVRSILHMSYPEPVYQFKINDENQEGKVHIFLGGKIVNQTPPTPRGRCTRGFLVTTPEAADGCLSASTSDGHPVYYLKSTWRIFTNLLETEGRTYKKLQAARVPYIPTLIASGDARGNWQETFTDPKWFKEYPPVRQHHNYYAVFKEVGSSLLKFKSQAEFLNAMRDALEAHRVAYCDARILHRDISAGNILIYKGRGLLIDWEFSKPVTLHGDPIPRQSERTGTWQFISARILMAGGKIITHTLTDDLESFFHVLCWVALQCTEHALSTSATVAFLQNVYDYSFCSNGDDQGGENKYLAIIGKTLSTKVEFTSRPLARLVGELEAAFCTWYQNNDQKGGSVTDPRSWGKEDVLTWFKAKVMQDSDVLEKITANNLTGESLVDLDEHLLDSMGITDSGVQWIVIDAVEQLKKTTNAVVPHEPAKLDDHRWMLDRFSQFTGALKIVPQRYNPPALTRSSLQEAVRNTAPENARKEKKRKMQGELQSQRASQKDAATELPGMVVGEEAQSEPAQKKLRKAKAPDQSSRIREGISESSDLSQTEAVVRRSARIQHRKNRSGSPSRGRRRSPSGTSR</sequence>
<dbReference type="InterPro" id="IPR011009">
    <property type="entry name" value="Kinase-like_dom_sf"/>
</dbReference>
<feature type="region of interest" description="Disordered" evidence="1">
    <location>
        <begin position="730"/>
        <end position="850"/>
    </location>
</feature>
<protein>
    <recommendedName>
        <fullName evidence="2">SAM domain-containing protein</fullName>
    </recommendedName>
</protein>
<evidence type="ECO:0000259" key="2">
    <source>
        <dbReference type="PROSITE" id="PS50105"/>
    </source>
</evidence>